<feature type="transmembrane region" description="Helical" evidence="1">
    <location>
        <begin position="187"/>
        <end position="208"/>
    </location>
</feature>
<organism evidence="2 3">
    <name type="scientific">Hypsizygus marmoreus</name>
    <name type="common">White beech mushroom</name>
    <name type="synonym">Agaricus marmoreus</name>
    <dbReference type="NCBI Taxonomy" id="39966"/>
    <lineage>
        <taxon>Eukaryota</taxon>
        <taxon>Fungi</taxon>
        <taxon>Dikarya</taxon>
        <taxon>Basidiomycota</taxon>
        <taxon>Agaricomycotina</taxon>
        <taxon>Agaricomycetes</taxon>
        <taxon>Agaricomycetidae</taxon>
        <taxon>Agaricales</taxon>
        <taxon>Tricholomatineae</taxon>
        <taxon>Lyophyllaceae</taxon>
        <taxon>Hypsizygus</taxon>
    </lineage>
</organism>
<keyword evidence="1" id="KW-1133">Transmembrane helix</keyword>
<evidence type="ECO:0000256" key="1">
    <source>
        <dbReference type="SAM" id="Phobius"/>
    </source>
</evidence>
<keyword evidence="1" id="KW-0812">Transmembrane</keyword>
<keyword evidence="1" id="KW-0472">Membrane</keyword>
<feature type="transmembrane region" description="Helical" evidence="1">
    <location>
        <begin position="59"/>
        <end position="85"/>
    </location>
</feature>
<comment type="caution">
    <text evidence="2">The sequence shown here is derived from an EMBL/GenBank/DDBJ whole genome shotgun (WGS) entry which is preliminary data.</text>
</comment>
<evidence type="ECO:0000313" key="2">
    <source>
        <dbReference type="EMBL" id="RDB18726.1"/>
    </source>
</evidence>
<dbReference type="Proteomes" id="UP000076154">
    <property type="component" value="Unassembled WGS sequence"/>
</dbReference>
<sequence length="225" mass="24772">MSAYIFLSAYDVQVLPVCRHQNSFGFRGVASWSYCHVLIDHHGRVSHARTGQRSTPFPFLLPLATFTSLNAAIVVIVVLATLTLANGSTPFPFSFPLALATFPLALDKVVLISVAFWMITSVSSIMSGESGFPFPFTFPILFSFAFLAFFAFPEPFALVFPSPMLAQRVGAHVQQMLLPLLPLRPDVAFWLLPPVQAPVFGIGGNVILKDAKVISQLRCFFILYD</sequence>
<protein>
    <submittedName>
        <fullName evidence="2">Uncharacterized protein</fullName>
    </submittedName>
</protein>
<accession>A0A369JIT5</accession>
<feature type="transmembrane region" description="Helical" evidence="1">
    <location>
        <begin position="131"/>
        <end position="152"/>
    </location>
</feature>
<gene>
    <name evidence="2" type="ORF">Hypma_014645</name>
</gene>
<dbReference type="AlphaFoldDB" id="A0A369JIT5"/>
<dbReference type="EMBL" id="LUEZ02000090">
    <property type="protein sequence ID" value="RDB18726.1"/>
    <property type="molecule type" value="Genomic_DNA"/>
</dbReference>
<keyword evidence="3" id="KW-1185">Reference proteome</keyword>
<evidence type="ECO:0000313" key="3">
    <source>
        <dbReference type="Proteomes" id="UP000076154"/>
    </source>
</evidence>
<proteinExistence type="predicted"/>
<feature type="transmembrane region" description="Helical" evidence="1">
    <location>
        <begin position="97"/>
        <end position="119"/>
    </location>
</feature>
<name>A0A369JIT5_HYPMA</name>
<dbReference type="InParanoid" id="A0A369JIT5"/>
<reference evidence="2" key="1">
    <citation type="submission" date="2018-04" db="EMBL/GenBank/DDBJ databases">
        <title>Whole genome sequencing of Hypsizygus marmoreus.</title>
        <authorList>
            <person name="Choi I.-G."/>
            <person name="Min B."/>
            <person name="Kim J.-G."/>
            <person name="Kim S."/>
            <person name="Oh Y.-L."/>
            <person name="Kong W.-S."/>
            <person name="Park H."/>
            <person name="Jeong J."/>
            <person name="Song E.-S."/>
        </authorList>
    </citation>
    <scope>NUCLEOTIDE SEQUENCE [LARGE SCALE GENOMIC DNA]</scope>
    <source>
        <strain evidence="2">51987-8</strain>
    </source>
</reference>